<keyword evidence="3" id="KW-1185">Reference proteome</keyword>
<evidence type="ECO:0008006" key="4">
    <source>
        <dbReference type="Google" id="ProtNLM"/>
    </source>
</evidence>
<proteinExistence type="predicted"/>
<reference evidence="2" key="1">
    <citation type="submission" date="2021-01" db="EMBL/GenBank/DDBJ databases">
        <title>Whole genome shotgun sequence of Sinosporangium siamense NBRC 109515.</title>
        <authorList>
            <person name="Komaki H."/>
            <person name="Tamura T."/>
        </authorList>
    </citation>
    <scope>NUCLEOTIDE SEQUENCE</scope>
    <source>
        <strain evidence="2">NBRC 109515</strain>
    </source>
</reference>
<keyword evidence="1" id="KW-0812">Transmembrane</keyword>
<keyword evidence="1" id="KW-1133">Transmembrane helix</keyword>
<gene>
    <name evidence="2" type="ORF">Ssi02_49610</name>
</gene>
<feature type="transmembrane region" description="Helical" evidence="1">
    <location>
        <begin position="91"/>
        <end position="108"/>
    </location>
</feature>
<feature type="transmembrane region" description="Helical" evidence="1">
    <location>
        <begin position="114"/>
        <end position="136"/>
    </location>
</feature>
<organism evidence="2 3">
    <name type="scientific">Sinosporangium siamense</name>
    <dbReference type="NCBI Taxonomy" id="1367973"/>
    <lineage>
        <taxon>Bacteria</taxon>
        <taxon>Bacillati</taxon>
        <taxon>Actinomycetota</taxon>
        <taxon>Actinomycetes</taxon>
        <taxon>Streptosporangiales</taxon>
        <taxon>Streptosporangiaceae</taxon>
        <taxon>Sinosporangium</taxon>
    </lineage>
</organism>
<comment type="caution">
    <text evidence="2">The sequence shown here is derived from an EMBL/GenBank/DDBJ whole genome shotgun (WGS) entry which is preliminary data.</text>
</comment>
<evidence type="ECO:0000313" key="2">
    <source>
        <dbReference type="EMBL" id="GII94730.1"/>
    </source>
</evidence>
<keyword evidence="1" id="KW-0472">Membrane</keyword>
<feature type="transmembrane region" description="Helical" evidence="1">
    <location>
        <begin position="50"/>
        <end position="70"/>
    </location>
</feature>
<feature type="transmembrane region" description="Helical" evidence="1">
    <location>
        <begin position="143"/>
        <end position="172"/>
    </location>
</feature>
<dbReference type="Proteomes" id="UP000606172">
    <property type="component" value="Unassembled WGS sequence"/>
</dbReference>
<protein>
    <recommendedName>
        <fullName evidence="4">PAP2 superfamily protein</fullName>
    </recommendedName>
</protein>
<evidence type="ECO:0000313" key="3">
    <source>
        <dbReference type="Proteomes" id="UP000606172"/>
    </source>
</evidence>
<feature type="transmembrane region" description="Helical" evidence="1">
    <location>
        <begin position="184"/>
        <end position="205"/>
    </location>
</feature>
<sequence>MAFAETGGAPDVERRESRVARYVTEVFAPAHLVIGLPPLVGVLAAGWGGLGWGVLAAVLCGGVPAGIIAVGVKAGWFGNRHVTTRAERPKLVVVLVVLVVAALVLLSALGAPRVMVACVAVMLATLAVIGPVTLVWKISFHTAVAAGSVVTVANVAATVPVLLVGAVLVGLIGWSRVSVGDHTAAQVVAGTAAGGVAAWGTLAVLL</sequence>
<evidence type="ECO:0000256" key="1">
    <source>
        <dbReference type="SAM" id="Phobius"/>
    </source>
</evidence>
<feature type="transmembrane region" description="Helical" evidence="1">
    <location>
        <begin position="22"/>
        <end position="44"/>
    </location>
</feature>
<dbReference type="AlphaFoldDB" id="A0A919RKX4"/>
<name>A0A919RKX4_9ACTN</name>
<dbReference type="EMBL" id="BOOW01000030">
    <property type="protein sequence ID" value="GII94730.1"/>
    <property type="molecule type" value="Genomic_DNA"/>
</dbReference>
<accession>A0A919RKX4</accession>